<reference evidence="2" key="1">
    <citation type="journal article" date="2023" name="Mol. Phylogenet. Evol.">
        <title>Genome-scale phylogeny and comparative genomics of the fungal order Sordariales.</title>
        <authorList>
            <person name="Hensen N."/>
            <person name="Bonometti L."/>
            <person name="Westerberg I."/>
            <person name="Brannstrom I.O."/>
            <person name="Guillou S."/>
            <person name="Cros-Aarteil S."/>
            <person name="Calhoun S."/>
            <person name="Haridas S."/>
            <person name="Kuo A."/>
            <person name="Mondo S."/>
            <person name="Pangilinan J."/>
            <person name="Riley R."/>
            <person name="LaButti K."/>
            <person name="Andreopoulos B."/>
            <person name="Lipzen A."/>
            <person name="Chen C."/>
            <person name="Yan M."/>
            <person name="Daum C."/>
            <person name="Ng V."/>
            <person name="Clum A."/>
            <person name="Steindorff A."/>
            <person name="Ohm R.A."/>
            <person name="Martin F."/>
            <person name="Silar P."/>
            <person name="Natvig D.O."/>
            <person name="Lalanne C."/>
            <person name="Gautier V."/>
            <person name="Ament-Velasquez S.L."/>
            <person name="Kruys A."/>
            <person name="Hutchinson M.I."/>
            <person name="Powell A.J."/>
            <person name="Barry K."/>
            <person name="Miller A.N."/>
            <person name="Grigoriev I.V."/>
            <person name="Debuchy R."/>
            <person name="Gladieux P."/>
            <person name="Hiltunen Thoren M."/>
            <person name="Johannesson H."/>
        </authorList>
    </citation>
    <scope>NUCLEOTIDE SEQUENCE</scope>
    <source>
        <strain evidence="2">CBS 508.74</strain>
    </source>
</reference>
<protein>
    <submittedName>
        <fullName evidence="2">Uncharacterized protein</fullName>
    </submittedName>
</protein>
<proteinExistence type="predicted"/>
<dbReference type="EMBL" id="MU853332">
    <property type="protein sequence ID" value="KAK4117051.1"/>
    <property type="molecule type" value="Genomic_DNA"/>
</dbReference>
<dbReference type="GeneID" id="89941803"/>
<evidence type="ECO:0000313" key="2">
    <source>
        <dbReference type="EMBL" id="KAK4117051.1"/>
    </source>
</evidence>
<accession>A0AAN6YWV7</accession>
<dbReference type="Proteomes" id="UP001302812">
    <property type="component" value="Unassembled WGS sequence"/>
</dbReference>
<organism evidence="2 3">
    <name type="scientific">Canariomyces notabilis</name>
    <dbReference type="NCBI Taxonomy" id="2074819"/>
    <lineage>
        <taxon>Eukaryota</taxon>
        <taxon>Fungi</taxon>
        <taxon>Dikarya</taxon>
        <taxon>Ascomycota</taxon>
        <taxon>Pezizomycotina</taxon>
        <taxon>Sordariomycetes</taxon>
        <taxon>Sordariomycetidae</taxon>
        <taxon>Sordariales</taxon>
        <taxon>Chaetomiaceae</taxon>
        <taxon>Canariomyces</taxon>
    </lineage>
</organism>
<dbReference type="RefSeq" id="XP_064674621.1">
    <property type="nucleotide sequence ID" value="XM_064817678.1"/>
</dbReference>
<evidence type="ECO:0000256" key="1">
    <source>
        <dbReference type="SAM" id="MobiDB-lite"/>
    </source>
</evidence>
<sequence>MREVLGRPPPQRDMRAFKGMCRNAVGSLPASSSSSVSLAGGTGRGIVKETNSRPSVTEGARRRAGSTRSPATMTVWVFKRRVRSCSQYSVMYVTYILYFTCVDDFAVTKSLRMRGTNKPPVSSGRTYTMHKCSRAGEFLLGLFLRSQSFNVCRRRFRQCATGYQR</sequence>
<feature type="region of interest" description="Disordered" evidence="1">
    <location>
        <begin position="32"/>
        <end position="66"/>
    </location>
</feature>
<comment type="caution">
    <text evidence="2">The sequence shown here is derived from an EMBL/GenBank/DDBJ whole genome shotgun (WGS) entry which is preliminary data.</text>
</comment>
<keyword evidence="3" id="KW-1185">Reference proteome</keyword>
<dbReference type="AlphaFoldDB" id="A0AAN6YWV7"/>
<gene>
    <name evidence="2" type="ORF">N656DRAFT_7977</name>
</gene>
<name>A0AAN6YWV7_9PEZI</name>
<evidence type="ECO:0000313" key="3">
    <source>
        <dbReference type="Proteomes" id="UP001302812"/>
    </source>
</evidence>
<reference evidence="2" key="2">
    <citation type="submission" date="2023-05" db="EMBL/GenBank/DDBJ databases">
        <authorList>
            <consortium name="Lawrence Berkeley National Laboratory"/>
            <person name="Steindorff A."/>
            <person name="Hensen N."/>
            <person name="Bonometti L."/>
            <person name="Westerberg I."/>
            <person name="Brannstrom I.O."/>
            <person name="Guillou S."/>
            <person name="Cros-Aarteil S."/>
            <person name="Calhoun S."/>
            <person name="Haridas S."/>
            <person name="Kuo A."/>
            <person name="Mondo S."/>
            <person name="Pangilinan J."/>
            <person name="Riley R."/>
            <person name="Labutti K."/>
            <person name="Andreopoulos B."/>
            <person name="Lipzen A."/>
            <person name="Chen C."/>
            <person name="Yanf M."/>
            <person name="Daum C."/>
            <person name="Ng V."/>
            <person name="Clum A."/>
            <person name="Ohm R."/>
            <person name="Martin F."/>
            <person name="Silar P."/>
            <person name="Natvig D."/>
            <person name="Lalanne C."/>
            <person name="Gautier V."/>
            <person name="Ament-Velasquez S.L."/>
            <person name="Kruys A."/>
            <person name="Hutchinson M.I."/>
            <person name="Powell A.J."/>
            <person name="Barry K."/>
            <person name="Miller A.N."/>
            <person name="Grigoriev I.V."/>
            <person name="Debuchy R."/>
            <person name="Gladieux P."/>
            <person name="Thoren M.H."/>
            <person name="Johannesson H."/>
        </authorList>
    </citation>
    <scope>NUCLEOTIDE SEQUENCE</scope>
    <source>
        <strain evidence="2">CBS 508.74</strain>
    </source>
</reference>